<evidence type="ECO:0000313" key="4">
    <source>
        <dbReference type="EMBL" id="GGJ84448.1"/>
    </source>
</evidence>
<dbReference type="Pfam" id="PF06662">
    <property type="entry name" value="C5-epim_C"/>
    <property type="match status" value="1"/>
</dbReference>
<comment type="caution">
    <text evidence="4">The sequence shown here is derived from an EMBL/GenBank/DDBJ whole genome shotgun (WGS) entry which is preliminary data.</text>
</comment>
<dbReference type="AlphaFoldDB" id="A0A8J3F892"/>
<protein>
    <recommendedName>
        <fullName evidence="3">D-glucuronyl C5-epimerase C-terminal domain-containing protein</fullName>
    </recommendedName>
</protein>
<keyword evidence="5" id="KW-1185">Reference proteome</keyword>
<feature type="domain" description="D-glucuronyl C5-epimerase C-terminal" evidence="3">
    <location>
        <begin position="218"/>
        <end position="387"/>
    </location>
</feature>
<proteinExistence type="predicted"/>
<feature type="signal peptide" evidence="2">
    <location>
        <begin position="1"/>
        <end position="25"/>
    </location>
</feature>
<dbReference type="InterPro" id="IPR010598">
    <property type="entry name" value="C5-epim_C"/>
</dbReference>
<dbReference type="PROSITE" id="PS51318">
    <property type="entry name" value="TAT"/>
    <property type="match status" value="1"/>
</dbReference>
<accession>A0A8J3F892</accession>
<evidence type="ECO:0000259" key="3">
    <source>
        <dbReference type="Pfam" id="PF06662"/>
    </source>
</evidence>
<dbReference type="EMBL" id="BMQB01000002">
    <property type="protein sequence ID" value="GGJ84448.1"/>
    <property type="molecule type" value="Genomic_DNA"/>
</dbReference>
<dbReference type="InterPro" id="IPR008928">
    <property type="entry name" value="6-hairpin_glycosidase_sf"/>
</dbReference>
<evidence type="ECO:0000256" key="2">
    <source>
        <dbReference type="SAM" id="SignalP"/>
    </source>
</evidence>
<reference evidence="4" key="1">
    <citation type="journal article" date="2014" name="Int. J. Syst. Evol. Microbiol.">
        <title>Complete genome sequence of Corynebacterium casei LMG S-19264T (=DSM 44701T), isolated from a smear-ripened cheese.</title>
        <authorList>
            <consortium name="US DOE Joint Genome Institute (JGI-PGF)"/>
            <person name="Walter F."/>
            <person name="Albersmeier A."/>
            <person name="Kalinowski J."/>
            <person name="Ruckert C."/>
        </authorList>
    </citation>
    <scope>NUCLEOTIDE SEQUENCE</scope>
    <source>
        <strain evidence="4">JCM 3090</strain>
    </source>
</reference>
<organism evidence="4 5">
    <name type="scientific">Pilimelia anulata</name>
    <dbReference type="NCBI Taxonomy" id="53371"/>
    <lineage>
        <taxon>Bacteria</taxon>
        <taxon>Bacillati</taxon>
        <taxon>Actinomycetota</taxon>
        <taxon>Actinomycetes</taxon>
        <taxon>Micromonosporales</taxon>
        <taxon>Micromonosporaceae</taxon>
        <taxon>Pilimelia</taxon>
    </lineage>
</organism>
<reference evidence="4" key="2">
    <citation type="submission" date="2020-09" db="EMBL/GenBank/DDBJ databases">
        <authorList>
            <person name="Sun Q."/>
            <person name="Ohkuma M."/>
        </authorList>
    </citation>
    <scope>NUCLEOTIDE SEQUENCE</scope>
    <source>
        <strain evidence="4">JCM 3090</strain>
    </source>
</reference>
<dbReference type="InterPro" id="IPR006311">
    <property type="entry name" value="TAT_signal"/>
</dbReference>
<sequence>MSAGRRFAAPAAAALAAVLAAGTLAAPPPRPAAAGPAAGAAGGADPAARDPLTVDPLTLDPDAASGPFVDDPPLLPDGAEPGWPDATGDAPLAGPLAAVPRYPAALRPSAVNVARARTYPFRVRAGWQAQIVARSGVVTTFPHLTPSGVCMDVRTDPDRPHPLFAARCGQSMWINYRRTGTLVWLDRARKQADWLIGSRVEYDGGWFYPYRWNHVLAASRTKPAVTLRAPWYSGMAQAVALSLFSRLAATTGEVKYRTAARRTFTSLLVTPRVRRPWSSLIHNGYWWIEEAAFTHVAAGDRIFNGHNSGVQALYDYWLLTRAGLALRMLRAGAYTSLVYGGVLRRPYWRSYYDDWRRGDSFKYHTMHVQQLLLLGEMTGHAAFARAALRLWGDVQDNLRTGTITLRGAVRVYKLVGGKLSFVRIARFSRPSSAPLERRYRISGSPYMWLNVKAGSLRGLYVAERPGYVYVRGLVSALGLRIRMVTRARQARIRYYAYAPATGALTGTDRTGAAGRPIAVYQFAIIAGVPHYRVAPGQPGEGDWLTLSQITG</sequence>
<dbReference type="GO" id="GO:0005975">
    <property type="term" value="P:carbohydrate metabolic process"/>
    <property type="evidence" value="ECO:0007669"/>
    <property type="project" value="InterPro"/>
</dbReference>
<feature type="chain" id="PRO_5039482177" description="D-glucuronyl C5-epimerase C-terminal domain-containing protein" evidence="2">
    <location>
        <begin position="26"/>
        <end position="551"/>
    </location>
</feature>
<dbReference type="RefSeq" id="WP_189169084.1">
    <property type="nucleotide sequence ID" value="NZ_BMQB01000002.1"/>
</dbReference>
<dbReference type="Proteomes" id="UP000649739">
    <property type="component" value="Unassembled WGS sequence"/>
</dbReference>
<name>A0A8J3F892_9ACTN</name>
<feature type="compositionally biased region" description="Low complexity" evidence="1">
    <location>
        <begin position="32"/>
        <end position="51"/>
    </location>
</feature>
<evidence type="ECO:0000313" key="5">
    <source>
        <dbReference type="Proteomes" id="UP000649739"/>
    </source>
</evidence>
<feature type="region of interest" description="Disordered" evidence="1">
    <location>
        <begin position="25"/>
        <end position="88"/>
    </location>
</feature>
<dbReference type="SUPFAM" id="SSF48208">
    <property type="entry name" value="Six-hairpin glycosidases"/>
    <property type="match status" value="1"/>
</dbReference>
<keyword evidence="2" id="KW-0732">Signal</keyword>
<evidence type="ECO:0000256" key="1">
    <source>
        <dbReference type="SAM" id="MobiDB-lite"/>
    </source>
</evidence>
<gene>
    <name evidence="4" type="ORF">GCM10010123_12620</name>
</gene>